<evidence type="ECO:0000313" key="2">
    <source>
        <dbReference type="Proteomes" id="UP001165101"/>
    </source>
</evidence>
<organism evidence="1 2">
    <name type="scientific">Candida boidinii</name>
    <name type="common">Yeast</name>
    <dbReference type="NCBI Taxonomy" id="5477"/>
    <lineage>
        <taxon>Eukaryota</taxon>
        <taxon>Fungi</taxon>
        <taxon>Dikarya</taxon>
        <taxon>Ascomycota</taxon>
        <taxon>Saccharomycotina</taxon>
        <taxon>Pichiomycetes</taxon>
        <taxon>Pichiales</taxon>
        <taxon>Pichiaceae</taxon>
        <taxon>Ogataea</taxon>
        <taxon>Ogataea/Candida clade</taxon>
    </lineage>
</organism>
<dbReference type="EMBL" id="BSXV01000029">
    <property type="protein sequence ID" value="GME87008.1"/>
    <property type="molecule type" value="Genomic_DNA"/>
</dbReference>
<protein>
    <submittedName>
        <fullName evidence="1">Unnamed protein product</fullName>
    </submittedName>
</protein>
<name>A0ACB5TET9_CANBO</name>
<reference evidence="1" key="1">
    <citation type="submission" date="2023-04" db="EMBL/GenBank/DDBJ databases">
        <title>Candida boidinii NBRC 1967.</title>
        <authorList>
            <person name="Ichikawa N."/>
            <person name="Sato H."/>
            <person name="Tonouchi N."/>
        </authorList>
    </citation>
    <scope>NUCLEOTIDE SEQUENCE</scope>
    <source>
        <strain evidence="1">NBRC 1967</strain>
    </source>
</reference>
<sequence length="774" mass="88056">MNDLGLNELGSLDAIAYEGIQFIAKTSNIIPIYHLISSLLPFGKNCTIIISKDGLCLTITDNNTCKILLNLDKRLFNFHYILNLKKNNKKSKGQEDEDDNDDDDDDEYGANVRFSRRNTTDVTEADNNIQLRNENDDDEIEDDDSDEKTISLNIDLKSLIETINIHIPSEKNQEPNVNCILSYRGEGYPFVLTFEDSYVIERCELLTLHIDSDEDYSVLTKRNANKNKHNHKVHQKKNSNNNNTQNGEGNSQFDEFFNEISNNYEDTEVNVNNYIFQLDTTKIMYEIVLKSSLLFDAIKDMNDLNTEEFILFCSKELSKSNNKHNFPDMNDNSDGESIRKRLVLISKSSDDSIGYSKLIIPEKRAFLKDISIYRPELITFEDQDTDLEDDSSDNGEDGDLTNLTEDGNQMAAIRNEKKTRARERIEKLNNSEEKNIEMIPAYTSISSFYNFRYFSKILKSIKLSKLIKIRKDLNGITSLSLLITSAGSLHEPTSSRHNNNNNNDDKGLYFGTSIEFITLETIPIEERYFITNSIGEINNKDKNESENNNSGTVKNEISNSTLLKYGYNNTKIEQMITDDDNINVIVIGNNGQLTTLDDFFTRTDEDNFINSHGRNSHKETNHVDDLHRKTVPISTSRRDDESRSPEVRGDFGGFDANGPISNQLESLILGTNANTKPSASNNKIDDGGRIEVDETVGDNSDDDNHNEKDTDGRRKNNKKTKRKPPRKGFSRNYKRKDKDDGSDDEDRGQGKKRNKGKGEAIQTVGGAIEIPLYI</sequence>
<comment type="caution">
    <text evidence="1">The sequence shown here is derived from an EMBL/GenBank/DDBJ whole genome shotgun (WGS) entry which is preliminary data.</text>
</comment>
<accession>A0ACB5TET9</accession>
<proteinExistence type="predicted"/>
<dbReference type="Proteomes" id="UP001165101">
    <property type="component" value="Unassembled WGS sequence"/>
</dbReference>
<evidence type="ECO:0000313" key="1">
    <source>
        <dbReference type="EMBL" id="GME87008.1"/>
    </source>
</evidence>
<keyword evidence="2" id="KW-1185">Reference proteome</keyword>
<gene>
    <name evidence="1" type="ORF">Cboi01_000013200</name>
</gene>